<feature type="non-terminal residue" evidence="1">
    <location>
        <position position="198"/>
    </location>
</feature>
<evidence type="ECO:0000313" key="1">
    <source>
        <dbReference type="EMBL" id="KFV88667.1"/>
    </source>
</evidence>
<organism evidence="1 2">
    <name type="scientific">Struthio camelus australis</name>
    <dbReference type="NCBI Taxonomy" id="441894"/>
    <lineage>
        <taxon>Eukaryota</taxon>
        <taxon>Metazoa</taxon>
        <taxon>Chordata</taxon>
        <taxon>Craniata</taxon>
        <taxon>Vertebrata</taxon>
        <taxon>Euteleostomi</taxon>
        <taxon>Archelosauria</taxon>
        <taxon>Archosauria</taxon>
        <taxon>Dinosauria</taxon>
        <taxon>Saurischia</taxon>
        <taxon>Theropoda</taxon>
        <taxon>Coelurosauria</taxon>
        <taxon>Aves</taxon>
        <taxon>Palaeognathae</taxon>
        <taxon>Struthioniformes</taxon>
        <taxon>Struthionidae</taxon>
        <taxon>Struthio</taxon>
    </lineage>
</organism>
<dbReference type="Proteomes" id="UP000053584">
    <property type="component" value="Unassembled WGS sequence"/>
</dbReference>
<proteinExistence type="predicted"/>
<dbReference type="AlphaFoldDB" id="A0A093IBY6"/>
<protein>
    <recommendedName>
        <fullName evidence="3">Retrovirus-related Pol polyprotein from type-1 retrotransposable element R2</fullName>
    </recommendedName>
</protein>
<sequence length="198" mass="22160">RANVYPTREYLARGLGEGVPKGCRHCPAEWETCAHIISYCPAVQDARIRRHNVLCGLLAEEAKKLGWEIFIEPHLRGQDNEFLKPDLIVVKEGRARVVDVTVRFESNLSTLGDAAGEKVRKYQHLDEQVRSLTRAGEVQFLGFPLGARGKWYAGNDTLLADLGLSGSRMKKIARLFSRRALLSSVDILHIFASKGKMC</sequence>
<dbReference type="EMBL" id="KL207001">
    <property type="protein sequence ID" value="KFV88667.1"/>
    <property type="molecule type" value="Genomic_DNA"/>
</dbReference>
<name>A0A093IBY6_STRCA</name>
<accession>A0A093IBY6</accession>
<gene>
    <name evidence="1" type="ORF">N308_03567</name>
</gene>
<reference evidence="1 2" key="1">
    <citation type="submission" date="2014-04" db="EMBL/GenBank/DDBJ databases">
        <title>Genome evolution of avian class.</title>
        <authorList>
            <person name="Zhang G."/>
            <person name="Li C."/>
        </authorList>
    </citation>
    <scope>NUCLEOTIDE SEQUENCE [LARGE SCALE GENOMIC DNA]</scope>
    <source>
        <strain evidence="1">BGI_N308</strain>
    </source>
</reference>
<evidence type="ECO:0000313" key="2">
    <source>
        <dbReference type="Proteomes" id="UP000053584"/>
    </source>
</evidence>
<keyword evidence="2" id="KW-1185">Reference proteome</keyword>
<evidence type="ECO:0008006" key="3">
    <source>
        <dbReference type="Google" id="ProtNLM"/>
    </source>
</evidence>
<feature type="non-terminal residue" evidence="1">
    <location>
        <position position="1"/>
    </location>
</feature>